<dbReference type="InParanoid" id="A0A5N4AE15"/>
<evidence type="ECO:0000313" key="2">
    <source>
        <dbReference type="EMBL" id="KAB0795565.1"/>
    </source>
</evidence>
<evidence type="ECO:0000313" key="3">
    <source>
        <dbReference type="Proteomes" id="UP000327044"/>
    </source>
</evidence>
<reference evidence="2 3" key="1">
    <citation type="journal article" date="2018" name="Elife">
        <title>Firefly genomes illuminate parallel origins of bioluminescence in beetles.</title>
        <authorList>
            <person name="Fallon T.R."/>
            <person name="Lower S.E."/>
            <person name="Chang C.H."/>
            <person name="Bessho-Uehara M."/>
            <person name="Martin G.J."/>
            <person name="Bewick A.J."/>
            <person name="Behringer M."/>
            <person name="Debat H.J."/>
            <person name="Wong I."/>
            <person name="Day J.C."/>
            <person name="Suvorov A."/>
            <person name="Silva C.J."/>
            <person name="Stanger-Hall K.F."/>
            <person name="Hall D.W."/>
            <person name="Schmitz R.J."/>
            <person name="Nelson D.R."/>
            <person name="Lewis S.M."/>
            <person name="Shigenobu S."/>
            <person name="Bybee S.M."/>
            <person name="Larracuente A.M."/>
            <person name="Oba Y."/>
            <person name="Weng J.K."/>
        </authorList>
    </citation>
    <scope>NUCLEOTIDE SEQUENCE [LARGE SCALE GENOMIC DNA]</scope>
    <source>
        <strain evidence="2">1611_PpyrPB1</strain>
        <tissue evidence="2">Whole body</tissue>
    </source>
</reference>
<proteinExistence type="predicted"/>
<accession>A0A5N4AE15</accession>
<keyword evidence="3" id="KW-1185">Reference proteome</keyword>
<dbReference type="OrthoDB" id="2136082at2759"/>
<feature type="coiled-coil region" evidence="1">
    <location>
        <begin position="9"/>
        <end position="36"/>
    </location>
</feature>
<name>A0A5N4AE15_PHOPY</name>
<dbReference type="Proteomes" id="UP000327044">
    <property type="component" value="Unassembled WGS sequence"/>
</dbReference>
<sequence length="263" mass="30062">MYSSVTDTASTLKRDNLELKKELATVQNENHLLKVNVRKLLSELNKRDRQIETLIDPSKSKSIKKILSEKGASMIIALRNRIQKLEKVVTERDCTIRRLQNDLQTKKLYTFKSAERKRHGYSSTKSTSVPFADICDLADFFSPLQNEIDKSIVKKSSGRSLSASRIQSCKKDDYGLSNSNNLVSMTDNFKDSLHSTPVCCNILESPRRDLKRCELQCDTPHPEIQQLQNYFMEILGEVDHLKVTIAKLKNDPKKTVTTLIENE</sequence>
<dbReference type="AlphaFoldDB" id="A0A5N4AE15"/>
<evidence type="ECO:0000256" key="1">
    <source>
        <dbReference type="SAM" id="Coils"/>
    </source>
</evidence>
<keyword evidence="1" id="KW-0175">Coiled coil</keyword>
<gene>
    <name evidence="2" type="ORF">PPYR_12404</name>
</gene>
<organism evidence="2 3">
    <name type="scientific">Photinus pyralis</name>
    <name type="common">Common eastern firefly</name>
    <name type="synonym">Lampyris pyralis</name>
    <dbReference type="NCBI Taxonomy" id="7054"/>
    <lineage>
        <taxon>Eukaryota</taxon>
        <taxon>Metazoa</taxon>
        <taxon>Ecdysozoa</taxon>
        <taxon>Arthropoda</taxon>
        <taxon>Hexapoda</taxon>
        <taxon>Insecta</taxon>
        <taxon>Pterygota</taxon>
        <taxon>Neoptera</taxon>
        <taxon>Endopterygota</taxon>
        <taxon>Coleoptera</taxon>
        <taxon>Polyphaga</taxon>
        <taxon>Elateriformia</taxon>
        <taxon>Elateroidea</taxon>
        <taxon>Lampyridae</taxon>
        <taxon>Lampyrinae</taxon>
        <taxon>Photinus</taxon>
    </lineage>
</organism>
<dbReference type="EMBL" id="VVIM01000008">
    <property type="protein sequence ID" value="KAB0795565.1"/>
    <property type="molecule type" value="Genomic_DNA"/>
</dbReference>
<comment type="caution">
    <text evidence="2">The sequence shown here is derived from an EMBL/GenBank/DDBJ whole genome shotgun (WGS) entry which is preliminary data.</text>
</comment>
<protein>
    <submittedName>
        <fullName evidence="2">Uncharacterized protein</fullName>
    </submittedName>
</protein>